<gene>
    <name evidence="2" type="ORF">Athai_07880</name>
</gene>
<evidence type="ECO:0000313" key="3">
    <source>
        <dbReference type="Proteomes" id="UP000611640"/>
    </source>
</evidence>
<dbReference type="Pfam" id="PF07179">
    <property type="entry name" value="SseB"/>
    <property type="match status" value="1"/>
</dbReference>
<keyword evidence="3" id="KW-1185">Reference proteome</keyword>
<sequence length="399" mass="41353">MAEAHGDDLATRRALRRALLDVAAVACPDCAPVVERERGPFLVEVEPPTGAGRYVCAATVATAPPGMSWSAPELVRAAADALTGRGWAVGAEPTFDDRQRYELRAERPGHRVVASVRADEGILRFAGWADAAPPEPVAAAPRARPADGWSPAGELQAALQAAVDRGDERRYVGLLLDAPLYLPASGDAAAEFATVVVDGLVHLVAFTAPASGLGTEGGYRATTYLDLAQRWPDPGWRLAVDPGTPIEAYLPAPSAADGAVRLPAGPPRGPADAEPFRPLNALEVALSEAVRADDRDAIFAALGADGVLVWMATSTADLRPADPGFGWPLVPMDGGLAVCVFTAPQRAAGALGVGVEVTPVELAEVAAGWPDRTYRLVVDPGGPLAVTVPGFVISSLVRG</sequence>
<evidence type="ECO:0000259" key="1">
    <source>
        <dbReference type="Pfam" id="PF07179"/>
    </source>
</evidence>
<accession>A0A7R7DKE1</accession>
<organism evidence="2 3">
    <name type="scientific">Actinocatenispora thailandica</name>
    <dbReference type="NCBI Taxonomy" id="227318"/>
    <lineage>
        <taxon>Bacteria</taxon>
        <taxon>Bacillati</taxon>
        <taxon>Actinomycetota</taxon>
        <taxon>Actinomycetes</taxon>
        <taxon>Micromonosporales</taxon>
        <taxon>Micromonosporaceae</taxon>
        <taxon>Actinocatenispora</taxon>
    </lineage>
</organism>
<dbReference type="AlphaFoldDB" id="A0A7R7DKE1"/>
<evidence type="ECO:0000313" key="2">
    <source>
        <dbReference type="EMBL" id="BCJ33285.1"/>
    </source>
</evidence>
<dbReference type="InterPro" id="IPR009839">
    <property type="entry name" value="SseB_N"/>
</dbReference>
<dbReference type="RefSeq" id="WP_203960204.1">
    <property type="nucleotide sequence ID" value="NZ_AP023355.1"/>
</dbReference>
<dbReference type="Proteomes" id="UP000611640">
    <property type="component" value="Chromosome"/>
</dbReference>
<proteinExistence type="predicted"/>
<reference evidence="2 3" key="1">
    <citation type="submission" date="2020-08" db="EMBL/GenBank/DDBJ databases">
        <title>Whole genome shotgun sequence of Actinocatenispora thailandica NBRC 105041.</title>
        <authorList>
            <person name="Komaki H."/>
            <person name="Tamura T."/>
        </authorList>
    </citation>
    <scope>NUCLEOTIDE SEQUENCE [LARGE SCALE GENOMIC DNA]</scope>
    <source>
        <strain evidence="2 3">NBRC 105041</strain>
    </source>
</reference>
<name>A0A7R7DKE1_9ACTN</name>
<protein>
    <recommendedName>
        <fullName evidence="1">SseB protein N-terminal domain-containing protein</fullName>
    </recommendedName>
</protein>
<feature type="domain" description="SseB protein N-terminal" evidence="1">
    <location>
        <begin position="283"/>
        <end position="390"/>
    </location>
</feature>
<dbReference type="KEGG" id="atl:Athai_07880"/>
<dbReference type="EMBL" id="AP023355">
    <property type="protein sequence ID" value="BCJ33285.1"/>
    <property type="molecule type" value="Genomic_DNA"/>
</dbReference>